<dbReference type="PANTHER" id="PTHR31623">
    <property type="entry name" value="F21J9.9"/>
    <property type="match status" value="1"/>
</dbReference>
<comment type="caution">
    <text evidence="4">The sequence shown here is derived from an EMBL/GenBank/DDBJ whole genome shotgun (WGS) entry which is preliminary data.</text>
</comment>
<evidence type="ECO:0000313" key="4">
    <source>
        <dbReference type="EMBL" id="KAH8502264.1"/>
    </source>
</evidence>
<proteinExistence type="inferred from homology"/>
<dbReference type="InterPro" id="IPR023213">
    <property type="entry name" value="CAT-like_dom_sf"/>
</dbReference>
<keyword evidence="2" id="KW-0808">Transferase</keyword>
<evidence type="ECO:0000256" key="3">
    <source>
        <dbReference type="ARBA" id="ARBA00023315"/>
    </source>
</evidence>
<comment type="similarity">
    <text evidence="1">Belongs to the plant acyltransferase family.</text>
</comment>
<evidence type="ECO:0000256" key="2">
    <source>
        <dbReference type="ARBA" id="ARBA00022679"/>
    </source>
</evidence>
<dbReference type="Gene3D" id="3.30.559.10">
    <property type="entry name" value="Chloramphenicol acetyltransferase-like domain"/>
    <property type="match status" value="2"/>
</dbReference>
<dbReference type="Proteomes" id="UP000807159">
    <property type="component" value="Chromosome 7"/>
</dbReference>
<gene>
    <name evidence="4" type="ORF">H0E87_013817</name>
</gene>
<organism evidence="4 5">
    <name type="scientific">Populus deltoides</name>
    <name type="common">Eastern poplar</name>
    <name type="synonym">Eastern cottonwood</name>
    <dbReference type="NCBI Taxonomy" id="3696"/>
    <lineage>
        <taxon>Eukaryota</taxon>
        <taxon>Viridiplantae</taxon>
        <taxon>Streptophyta</taxon>
        <taxon>Embryophyta</taxon>
        <taxon>Tracheophyta</taxon>
        <taxon>Spermatophyta</taxon>
        <taxon>Magnoliopsida</taxon>
        <taxon>eudicotyledons</taxon>
        <taxon>Gunneridae</taxon>
        <taxon>Pentapetalae</taxon>
        <taxon>rosids</taxon>
        <taxon>fabids</taxon>
        <taxon>Malpighiales</taxon>
        <taxon>Salicaceae</taxon>
        <taxon>Saliceae</taxon>
        <taxon>Populus</taxon>
    </lineage>
</organism>
<keyword evidence="3" id="KW-0012">Acyltransferase</keyword>
<protein>
    <submittedName>
        <fullName evidence="4">Uncharacterized protein</fullName>
    </submittedName>
</protein>
<dbReference type="EMBL" id="JACEGQ020000007">
    <property type="protein sequence ID" value="KAH8502264.1"/>
    <property type="molecule type" value="Genomic_DNA"/>
</dbReference>
<dbReference type="PANTHER" id="PTHR31623:SF124">
    <property type="entry name" value="VINORINE SYNTHASE-RELATED"/>
    <property type="match status" value="1"/>
</dbReference>
<accession>A0A8T2YAU3</accession>
<evidence type="ECO:0000313" key="5">
    <source>
        <dbReference type="Proteomes" id="UP000807159"/>
    </source>
</evidence>
<sequence length="350" mass="38763">MGVDKVAYRPNFPTGLHLRPRYMTGFTPRVPAQEIQLKPRKVLMKKYVFSGAAISKLKAAVSAGLGGSELLKRQLTRVEIVIGLKKTTSIKNQELLQKSPISQIAPSLNVPRIFFYPAEADQEHGHVNINEERSKQLQQSLSEVLTLFYPLAGRYIKDDASIHCNDKGAEYLEVHVNRSLSELLERVDQHEIELLNQLVHLQSDSDIDTPLVTVQFNVFECGGLAIGVGVPHRILDAFSAFAFINAFAARDMANPTNIPPQEILKANHKALVKRFVFDGAATSKLKAAVVNASLGGSELLKRQPTRVEVVVALTWNTLMKVAEARNGHLRPSISRFAVNLRGIEDNTTDT</sequence>
<keyword evidence="5" id="KW-1185">Reference proteome</keyword>
<name>A0A8T2YAU3_POPDE</name>
<reference evidence="4" key="1">
    <citation type="journal article" date="2021" name="J. Hered.">
        <title>Genome Assembly of Salicaceae Populus deltoides (Eastern Cottonwood) I-69 Based on Nanopore Sequencing and Hi-C Technologies.</title>
        <authorList>
            <person name="Bai S."/>
            <person name="Wu H."/>
            <person name="Zhang J."/>
            <person name="Pan Z."/>
            <person name="Zhao W."/>
            <person name="Li Z."/>
            <person name="Tong C."/>
        </authorList>
    </citation>
    <scope>NUCLEOTIDE SEQUENCE</scope>
    <source>
        <tissue evidence="4">Leaf</tissue>
    </source>
</reference>
<dbReference type="AlphaFoldDB" id="A0A8T2YAU3"/>
<evidence type="ECO:0000256" key="1">
    <source>
        <dbReference type="ARBA" id="ARBA00009861"/>
    </source>
</evidence>
<dbReference type="Pfam" id="PF02458">
    <property type="entry name" value="Transferase"/>
    <property type="match status" value="1"/>
</dbReference>
<dbReference type="GO" id="GO:0016746">
    <property type="term" value="F:acyltransferase activity"/>
    <property type="evidence" value="ECO:0007669"/>
    <property type="project" value="UniProtKB-KW"/>
</dbReference>